<evidence type="ECO:0000313" key="4">
    <source>
        <dbReference type="EMBL" id="SDW15001.1"/>
    </source>
</evidence>
<name>A0A1H2R6K9_9RHOB</name>
<evidence type="ECO:0000256" key="1">
    <source>
        <dbReference type="ARBA" id="ARBA00007734"/>
    </source>
</evidence>
<dbReference type="Pfam" id="PF01464">
    <property type="entry name" value="SLT"/>
    <property type="match status" value="1"/>
</dbReference>
<dbReference type="InterPro" id="IPR023346">
    <property type="entry name" value="Lysozyme-like_dom_sf"/>
</dbReference>
<comment type="similarity">
    <text evidence="2">Belongs to the virb1 family.</text>
</comment>
<proteinExistence type="inferred from homology"/>
<keyword evidence="5" id="KW-1185">Reference proteome</keyword>
<dbReference type="CDD" id="cd00254">
    <property type="entry name" value="LT-like"/>
    <property type="match status" value="1"/>
</dbReference>
<evidence type="ECO:0000259" key="3">
    <source>
        <dbReference type="Pfam" id="PF01464"/>
    </source>
</evidence>
<dbReference type="STRING" id="670155.SAMN04488001_0398"/>
<dbReference type="SUPFAM" id="SSF53955">
    <property type="entry name" value="Lysozyme-like"/>
    <property type="match status" value="1"/>
</dbReference>
<dbReference type="AlphaFoldDB" id="A0A1H2R6K9"/>
<dbReference type="EMBL" id="FNOI01000001">
    <property type="protein sequence ID" value="SDW15001.1"/>
    <property type="molecule type" value="Genomic_DNA"/>
</dbReference>
<evidence type="ECO:0000313" key="5">
    <source>
        <dbReference type="Proteomes" id="UP000199441"/>
    </source>
</evidence>
<sequence>MVWKKKNTNGKSGRLMSIKIREIILLLCLCVAGSGNAAELKPAFGGNFTFKKIAPPSKGAKKLITIQIQPKPKTPKVAATPKGAAPKAPSKVDWFWQAVSPSIEASGPGRFTHAVASLGTAPKGSAVAAPRLETMQAIASQHGTTILLETLNKKISPAFVLALISVESGGRVAVESNKGAQGLMQLIPDTAARFGVTDSTDPVQNIKGGVAYLEWLMTEFAGDPILALAGYNAGENAVKKHKGVPPYPETRNYVPKVLAAWKVARGMCLSPPELVSDGCVFRTKG</sequence>
<protein>
    <submittedName>
        <fullName evidence="4">Soluble lytic murein transglycosylase</fullName>
    </submittedName>
</protein>
<gene>
    <name evidence="4" type="ORF">SAMN04488001_0398</name>
</gene>
<dbReference type="InterPro" id="IPR008258">
    <property type="entry name" value="Transglycosylase_SLT_dom_1"/>
</dbReference>
<dbReference type="PANTHER" id="PTHR37423">
    <property type="entry name" value="SOLUBLE LYTIC MUREIN TRANSGLYCOSYLASE-RELATED"/>
    <property type="match status" value="1"/>
</dbReference>
<accession>A0A1H2R6K9</accession>
<feature type="domain" description="Transglycosylase SLT" evidence="3">
    <location>
        <begin position="150"/>
        <end position="244"/>
    </location>
</feature>
<organism evidence="4 5">
    <name type="scientific">Litoreibacter albidus</name>
    <dbReference type="NCBI Taxonomy" id="670155"/>
    <lineage>
        <taxon>Bacteria</taxon>
        <taxon>Pseudomonadati</taxon>
        <taxon>Pseudomonadota</taxon>
        <taxon>Alphaproteobacteria</taxon>
        <taxon>Rhodobacterales</taxon>
        <taxon>Roseobacteraceae</taxon>
        <taxon>Litoreibacter</taxon>
    </lineage>
</organism>
<dbReference type="Proteomes" id="UP000199441">
    <property type="component" value="Unassembled WGS sequence"/>
</dbReference>
<dbReference type="Gene3D" id="1.10.530.10">
    <property type="match status" value="1"/>
</dbReference>
<evidence type="ECO:0000256" key="2">
    <source>
        <dbReference type="ARBA" id="ARBA00009387"/>
    </source>
</evidence>
<dbReference type="PANTHER" id="PTHR37423:SF2">
    <property type="entry name" value="MEMBRANE-BOUND LYTIC MUREIN TRANSGLYCOSYLASE C"/>
    <property type="match status" value="1"/>
</dbReference>
<comment type="similarity">
    <text evidence="1">Belongs to the transglycosylase Slt family.</text>
</comment>
<reference evidence="5" key="1">
    <citation type="submission" date="2016-10" db="EMBL/GenBank/DDBJ databases">
        <authorList>
            <person name="Varghese N."/>
            <person name="Submissions S."/>
        </authorList>
    </citation>
    <scope>NUCLEOTIDE SEQUENCE [LARGE SCALE GENOMIC DNA]</scope>
    <source>
        <strain evidence="5">DSM 26922</strain>
    </source>
</reference>